<evidence type="ECO:0000256" key="2">
    <source>
        <dbReference type="ARBA" id="ARBA00009773"/>
    </source>
</evidence>
<evidence type="ECO:0008006" key="11">
    <source>
        <dbReference type="Google" id="ProtNLM"/>
    </source>
</evidence>
<reference evidence="9 10" key="1">
    <citation type="journal article" date="2016" name="Nat. Commun.">
        <title>Thousands of microbial genomes shed light on interconnected biogeochemical processes in an aquifer system.</title>
        <authorList>
            <person name="Anantharaman K."/>
            <person name="Brown C.T."/>
            <person name="Hug L.A."/>
            <person name="Sharon I."/>
            <person name="Castelle C.J."/>
            <person name="Probst A.J."/>
            <person name="Thomas B.C."/>
            <person name="Singh A."/>
            <person name="Wilkins M.J."/>
            <person name="Karaoz U."/>
            <person name="Brodie E.L."/>
            <person name="Williams K.H."/>
            <person name="Hubbard S.S."/>
            <person name="Banfield J.F."/>
        </authorList>
    </citation>
    <scope>NUCLEOTIDE SEQUENCE [LARGE SCALE GENOMIC DNA]</scope>
</reference>
<feature type="transmembrane region" description="Helical" evidence="8">
    <location>
        <begin position="43"/>
        <end position="69"/>
    </location>
</feature>
<gene>
    <name evidence="9" type="ORF">A3F99_00950</name>
</gene>
<dbReference type="InterPro" id="IPR002549">
    <property type="entry name" value="AI-2E-like"/>
</dbReference>
<keyword evidence="4" id="KW-1003">Cell membrane</keyword>
<keyword evidence="3" id="KW-0813">Transport</keyword>
<evidence type="ECO:0000256" key="8">
    <source>
        <dbReference type="SAM" id="Phobius"/>
    </source>
</evidence>
<dbReference type="GO" id="GO:0055085">
    <property type="term" value="P:transmembrane transport"/>
    <property type="evidence" value="ECO:0007669"/>
    <property type="project" value="TreeGrafter"/>
</dbReference>
<dbReference type="AlphaFoldDB" id="A0A1G1Z8K7"/>
<comment type="subcellular location">
    <subcellularLocation>
        <location evidence="1">Cell membrane</location>
        <topology evidence="1">Multi-pass membrane protein</topology>
    </subcellularLocation>
</comment>
<dbReference type="STRING" id="1797693.A3F99_00950"/>
<evidence type="ECO:0000256" key="7">
    <source>
        <dbReference type="ARBA" id="ARBA00023136"/>
    </source>
</evidence>
<dbReference type="PANTHER" id="PTHR21716">
    <property type="entry name" value="TRANSMEMBRANE PROTEIN"/>
    <property type="match status" value="1"/>
</dbReference>
<accession>A0A1G1Z8K7</accession>
<feature type="transmembrane region" description="Helical" evidence="8">
    <location>
        <begin position="271"/>
        <end position="296"/>
    </location>
</feature>
<evidence type="ECO:0000313" key="9">
    <source>
        <dbReference type="EMBL" id="OGY60971.1"/>
    </source>
</evidence>
<keyword evidence="6 8" id="KW-1133">Transmembrane helix</keyword>
<evidence type="ECO:0000256" key="5">
    <source>
        <dbReference type="ARBA" id="ARBA00022692"/>
    </source>
</evidence>
<feature type="transmembrane region" description="Helical" evidence="8">
    <location>
        <begin position="206"/>
        <end position="232"/>
    </location>
</feature>
<evidence type="ECO:0000256" key="6">
    <source>
        <dbReference type="ARBA" id="ARBA00022989"/>
    </source>
</evidence>
<comment type="caution">
    <text evidence="9">The sequence shown here is derived from an EMBL/GenBank/DDBJ whole genome shotgun (WGS) entry which is preliminary data.</text>
</comment>
<evidence type="ECO:0000256" key="4">
    <source>
        <dbReference type="ARBA" id="ARBA00022475"/>
    </source>
</evidence>
<proteinExistence type="inferred from homology"/>
<feature type="transmembrane region" description="Helical" evidence="8">
    <location>
        <begin position="6"/>
        <end position="31"/>
    </location>
</feature>
<keyword evidence="7 8" id="KW-0472">Membrane</keyword>
<organism evidence="9 10">
    <name type="scientific">Candidatus Colwellbacteria bacterium RIFCSPLOWO2_12_FULL_43_11</name>
    <dbReference type="NCBI Taxonomy" id="1797693"/>
    <lineage>
        <taxon>Bacteria</taxon>
        <taxon>Candidatus Colwelliibacteriota</taxon>
    </lineage>
</organism>
<feature type="transmembrane region" description="Helical" evidence="8">
    <location>
        <begin position="178"/>
        <end position="200"/>
    </location>
</feature>
<protein>
    <recommendedName>
        <fullName evidence="11">AI-2E family transporter</fullName>
    </recommendedName>
</protein>
<comment type="similarity">
    <text evidence="2">Belongs to the autoinducer-2 exporter (AI-2E) (TC 2.A.86) family.</text>
</comment>
<dbReference type="PANTHER" id="PTHR21716:SF53">
    <property type="entry name" value="PERMEASE PERM-RELATED"/>
    <property type="match status" value="1"/>
</dbReference>
<evidence type="ECO:0000256" key="1">
    <source>
        <dbReference type="ARBA" id="ARBA00004651"/>
    </source>
</evidence>
<dbReference type="Proteomes" id="UP000176571">
    <property type="component" value="Unassembled WGS sequence"/>
</dbReference>
<dbReference type="Pfam" id="PF01594">
    <property type="entry name" value="AI-2E_transport"/>
    <property type="match status" value="1"/>
</dbReference>
<sequence>MLGFVVLLYLARNAVTVLLLAIFLSSALDALVIRLEAWRIPRLLGTILVFLGFLTIMAVLIYSMVPIAILELRGIFNNLGGIVGQILSLGVPPQVTDLLNNNLTSISNMFFASGSSFIGIFGKLFGGISSLIAVLVTAFYLTLSRDGVGRFLRAVFPEDLEDKVLSIYYRSKKKIGHWFQAQLILSLIVGFLVFIGLWTLGVKYSLILALFAAVFELVPIVGPIFGGGLAVLVGLSDSFTTGMYVLVLFLIIQQIENHVLVPLVMKKALDIHPVIILIALLAGVEVAGFVGLVLAVPAAVIAGELVDDWIATKEAAKETSRKQLEL</sequence>
<feature type="transmembrane region" description="Helical" evidence="8">
    <location>
        <begin position="244"/>
        <end position="265"/>
    </location>
</feature>
<evidence type="ECO:0000313" key="10">
    <source>
        <dbReference type="Proteomes" id="UP000176571"/>
    </source>
</evidence>
<name>A0A1G1Z8K7_9BACT</name>
<keyword evidence="5 8" id="KW-0812">Transmembrane</keyword>
<feature type="transmembrane region" description="Helical" evidence="8">
    <location>
        <begin position="117"/>
        <end position="143"/>
    </location>
</feature>
<dbReference type="GO" id="GO:0005886">
    <property type="term" value="C:plasma membrane"/>
    <property type="evidence" value="ECO:0007669"/>
    <property type="project" value="UniProtKB-SubCell"/>
</dbReference>
<dbReference type="EMBL" id="MHJB01000033">
    <property type="protein sequence ID" value="OGY60971.1"/>
    <property type="molecule type" value="Genomic_DNA"/>
</dbReference>
<evidence type="ECO:0000256" key="3">
    <source>
        <dbReference type="ARBA" id="ARBA00022448"/>
    </source>
</evidence>